<feature type="compositionally biased region" description="Basic residues" evidence="1">
    <location>
        <begin position="1"/>
        <end position="11"/>
    </location>
</feature>
<evidence type="ECO:0000256" key="1">
    <source>
        <dbReference type="SAM" id="MobiDB-lite"/>
    </source>
</evidence>
<accession>A0AA87B7C7</accession>
<protein>
    <submittedName>
        <fullName evidence="2">Uncharacterized protein</fullName>
    </submittedName>
</protein>
<name>A0AA87B7C7_9FABA</name>
<dbReference type="EMBL" id="OY731407">
    <property type="protein sequence ID" value="CAJ1977701.1"/>
    <property type="molecule type" value="Genomic_DNA"/>
</dbReference>
<proteinExistence type="predicted"/>
<dbReference type="Proteomes" id="UP001189624">
    <property type="component" value="Chromosome 10"/>
</dbReference>
<evidence type="ECO:0000313" key="2">
    <source>
        <dbReference type="EMBL" id="CAJ1977701.1"/>
    </source>
</evidence>
<organism evidence="2 3">
    <name type="scientific">Sphenostylis stenocarpa</name>
    <dbReference type="NCBI Taxonomy" id="92480"/>
    <lineage>
        <taxon>Eukaryota</taxon>
        <taxon>Viridiplantae</taxon>
        <taxon>Streptophyta</taxon>
        <taxon>Embryophyta</taxon>
        <taxon>Tracheophyta</taxon>
        <taxon>Spermatophyta</taxon>
        <taxon>Magnoliopsida</taxon>
        <taxon>eudicotyledons</taxon>
        <taxon>Gunneridae</taxon>
        <taxon>Pentapetalae</taxon>
        <taxon>rosids</taxon>
        <taxon>fabids</taxon>
        <taxon>Fabales</taxon>
        <taxon>Fabaceae</taxon>
        <taxon>Papilionoideae</taxon>
        <taxon>50 kb inversion clade</taxon>
        <taxon>NPAAA clade</taxon>
        <taxon>indigoferoid/millettioid clade</taxon>
        <taxon>Phaseoleae</taxon>
        <taxon>Sphenostylis</taxon>
    </lineage>
</organism>
<keyword evidence="3" id="KW-1185">Reference proteome</keyword>
<dbReference type="Gramene" id="rna-AYBTSS11_LOCUS29869">
    <property type="protein sequence ID" value="CAJ1977701.1"/>
    <property type="gene ID" value="gene-AYBTSS11_LOCUS29869"/>
</dbReference>
<reference evidence="2" key="1">
    <citation type="submission" date="2023-10" db="EMBL/GenBank/DDBJ databases">
        <authorList>
            <person name="Domelevo Entfellner J.-B."/>
        </authorList>
    </citation>
    <scope>NUCLEOTIDE SEQUENCE</scope>
</reference>
<gene>
    <name evidence="2" type="ORF">AYBTSS11_LOCUS29869</name>
</gene>
<dbReference type="AlphaFoldDB" id="A0AA87B7C7"/>
<sequence length="53" mass="6150">MMIRPNQKKPPKTSSTGAFKRKRSQWDSNPRPLDPESNAISTPLCDRYMKVMK</sequence>
<evidence type="ECO:0000313" key="3">
    <source>
        <dbReference type="Proteomes" id="UP001189624"/>
    </source>
</evidence>
<feature type="region of interest" description="Disordered" evidence="1">
    <location>
        <begin position="1"/>
        <end position="53"/>
    </location>
</feature>